<name>A0A1R4JB58_9MICO</name>
<sequence length="251" mass="27899">MSRPRERSERAQWTIFWPLSFIVLPLLRVLMKQRITGAENLPRTGPFILVPNHYSEIDPIVIAAAVWKSGRIPRFMAKASLFRIPVVGAVLRAAGQIPVERGGASRGHDPVAMATELVRAGTGVIVYPEGTLTRDPELWPMRGKTGAARLALAHELPVIPVVHWGTQKVMPRYGKKISLFPPKRVDIRFGEPIDLTPFRAEPVNSAILAGATDEIMARITALLAEVRGEQAPTERWNPSEHDQRETGRFDS</sequence>
<feature type="region of interest" description="Disordered" evidence="3">
    <location>
        <begin position="228"/>
        <end position="251"/>
    </location>
</feature>
<dbReference type="EMBL" id="FUKR01000036">
    <property type="protein sequence ID" value="SJN29219.1"/>
    <property type="molecule type" value="Genomic_DNA"/>
</dbReference>
<dbReference type="CDD" id="cd07989">
    <property type="entry name" value="LPLAT_AGPAT-like"/>
    <property type="match status" value="1"/>
</dbReference>
<dbReference type="InterPro" id="IPR002123">
    <property type="entry name" value="Plipid/glycerol_acylTrfase"/>
</dbReference>
<evidence type="ECO:0000256" key="4">
    <source>
        <dbReference type="SAM" id="Phobius"/>
    </source>
</evidence>
<dbReference type="PANTHER" id="PTHR10434:SF55">
    <property type="entry name" value="POSSIBLE ACYLTRANSFERASE"/>
    <property type="match status" value="1"/>
</dbReference>
<evidence type="ECO:0000313" key="7">
    <source>
        <dbReference type="Proteomes" id="UP000196778"/>
    </source>
</evidence>
<evidence type="ECO:0000256" key="1">
    <source>
        <dbReference type="ARBA" id="ARBA00022679"/>
    </source>
</evidence>
<dbReference type="GO" id="GO:0006654">
    <property type="term" value="P:phosphatidic acid biosynthetic process"/>
    <property type="evidence" value="ECO:0007669"/>
    <property type="project" value="TreeGrafter"/>
</dbReference>
<gene>
    <name evidence="6" type="ORF">FM119_06455</name>
</gene>
<feature type="domain" description="Phospholipid/glycerol acyltransferase" evidence="5">
    <location>
        <begin position="47"/>
        <end position="166"/>
    </location>
</feature>
<dbReference type="PANTHER" id="PTHR10434">
    <property type="entry name" value="1-ACYL-SN-GLYCEROL-3-PHOSPHATE ACYLTRANSFERASE"/>
    <property type="match status" value="1"/>
</dbReference>
<feature type="compositionally biased region" description="Basic and acidic residues" evidence="3">
    <location>
        <begin position="237"/>
        <end position="251"/>
    </location>
</feature>
<keyword evidence="4" id="KW-1133">Transmembrane helix</keyword>
<dbReference type="Proteomes" id="UP000196778">
    <property type="component" value="Unassembled WGS sequence"/>
</dbReference>
<dbReference type="RefSeq" id="WP_087136861.1">
    <property type="nucleotide sequence ID" value="NZ_FUKR01000036.1"/>
</dbReference>
<dbReference type="SMART" id="SM00563">
    <property type="entry name" value="PlsC"/>
    <property type="match status" value="1"/>
</dbReference>
<keyword evidence="4" id="KW-0812">Transmembrane</keyword>
<evidence type="ECO:0000313" key="6">
    <source>
        <dbReference type="EMBL" id="SJN29219.1"/>
    </source>
</evidence>
<organism evidence="6 7">
    <name type="scientific">Mycetocola reblochoni REB411</name>
    <dbReference type="NCBI Taxonomy" id="1255698"/>
    <lineage>
        <taxon>Bacteria</taxon>
        <taxon>Bacillati</taxon>
        <taxon>Actinomycetota</taxon>
        <taxon>Actinomycetes</taxon>
        <taxon>Micrococcales</taxon>
        <taxon>Microbacteriaceae</taxon>
        <taxon>Mycetocola</taxon>
    </lineage>
</organism>
<proteinExistence type="predicted"/>
<evidence type="ECO:0000256" key="3">
    <source>
        <dbReference type="SAM" id="MobiDB-lite"/>
    </source>
</evidence>
<reference evidence="7" key="1">
    <citation type="submission" date="2017-02" db="EMBL/GenBank/DDBJ databases">
        <authorList>
            <person name="Dridi B."/>
        </authorList>
    </citation>
    <scope>NUCLEOTIDE SEQUENCE [LARGE SCALE GENOMIC DNA]</scope>
    <source>
        <strain evidence="7">EB411</strain>
    </source>
</reference>
<dbReference type="GO" id="GO:0003841">
    <property type="term" value="F:1-acylglycerol-3-phosphate O-acyltransferase activity"/>
    <property type="evidence" value="ECO:0007669"/>
    <property type="project" value="UniProtKB-EC"/>
</dbReference>
<keyword evidence="7" id="KW-1185">Reference proteome</keyword>
<dbReference type="GO" id="GO:0005886">
    <property type="term" value="C:plasma membrane"/>
    <property type="evidence" value="ECO:0007669"/>
    <property type="project" value="TreeGrafter"/>
</dbReference>
<dbReference type="OrthoDB" id="9806008at2"/>
<protein>
    <submittedName>
        <fullName evidence="6">1-acyl-sn-glycerol-3-phosphate acyltransferase</fullName>
        <ecNumber evidence="6">2.3.1.51</ecNumber>
    </submittedName>
</protein>
<dbReference type="SUPFAM" id="SSF69593">
    <property type="entry name" value="Glycerol-3-phosphate (1)-acyltransferase"/>
    <property type="match status" value="1"/>
</dbReference>
<dbReference type="Pfam" id="PF01553">
    <property type="entry name" value="Acyltransferase"/>
    <property type="match status" value="1"/>
</dbReference>
<dbReference type="EC" id="2.3.1.51" evidence="6"/>
<feature type="transmembrane region" description="Helical" evidence="4">
    <location>
        <begin position="12"/>
        <end position="31"/>
    </location>
</feature>
<keyword evidence="1 6" id="KW-0808">Transferase</keyword>
<keyword evidence="2 6" id="KW-0012">Acyltransferase</keyword>
<dbReference type="AlphaFoldDB" id="A0A1R4JB58"/>
<evidence type="ECO:0000256" key="2">
    <source>
        <dbReference type="ARBA" id="ARBA00023315"/>
    </source>
</evidence>
<accession>A0A1R4JB58</accession>
<evidence type="ECO:0000259" key="5">
    <source>
        <dbReference type="SMART" id="SM00563"/>
    </source>
</evidence>
<keyword evidence="4" id="KW-0472">Membrane</keyword>